<dbReference type="Pfam" id="PF00535">
    <property type="entry name" value="Glycos_transf_2"/>
    <property type="match status" value="1"/>
</dbReference>
<dbReference type="InterPro" id="IPR001173">
    <property type="entry name" value="Glyco_trans_2-like"/>
</dbReference>
<evidence type="ECO:0000313" key="2">
    <source>
        <dbReference type="EMBL" id="OGD02429.1"/>
    </source>
</evidence>
<organism evidence="2 3">
    <name type="scientific">Candidatus Amesbacteria bacterium RIFCSPHIGHO2_12_FULL_48_14</name>
    <dbReference type="NCBI Taxonomy" id="1797257"/>
    <lineage>
        <taxon>Bacteria</taxon>
        <taxon>Candidatus Amesiibacteriota</taxon>
    </lineage>
</organism>
<comment type="caution">
    <text evidence="2">The sequence shown here is derived from an EMBL/GenBank/DDBJ whole genome shotgun (WGS) entry which is preliminary data.</text>
</comment>
<dbReference type="Proteomes" id="UP000178993">
    <property type="component" value="Unassembled WGS sequence"/>
</dbReference>
<dbReference type="SUPFAM" id="SSF53448">
    <property type="entry name" value="Nucleotide-diphospho-sugar transferases"/>
    <property type="match status" value="1"/>
</dbReference>
<sequence>MLSIIIPVKNEEAMITDCLVSARFADEIIVVDNASTDATVSMAKSHAAKIVRTKGADYSQRKNDGLKAVSPAADWVLFLDADERIGPLLRQEILQVISRRSTHSAYAIPRQNIFLGQPLFFGGWGNDYVIRLFHKPHLRYWQHPLHEEPVYTGTLGKLVNPLVHFSHRDLASMVDKTILFTGHEARLRLENLHPPVAVWRFIRVMLSEFWHRFIKLSAWRDGTRGVIDGLFQVFNMFIIYARLWELQHNPRLQTSRLIVE</sequence>
<reference evidence="2 3" key="1">
    <citation type="journal article" date="2016" name="Nat. Commun.">
        <title>Thousands of microbial genomes shed light on interconnected biogeochemical processes in an aquifer system.</title>
        <authorList>
            <person name="Anantharaman K."/>
            <person name="Brown C.T."/>
            <person name="Hug L.A."/>
            <person name="Sharon I."/>
            <person name="Castelle C.J."/>
            <person name="Probst A.J."/>
            <person name="Thomas B.C."/>
            <person name="Singh A."/>
            <person name="Wilkins M.J."/>
            <person name="Karaoz U."/>
            <person name="Brodie E.L."/>
            <person name="Williams K.H."/>
            <person name="Hubbard S.S."/>
            <person name="Banfield J.F."/>
        </authorList>
    </citation>
    <scope>NUCLEOTIDE SEQUENCE [LARGE SCALE GENOMIC DNA]</scope>
</reference>
<evidence type="ECO:0000259" key="1">
    <source>
        <dbReference type="Pfam" id="PF00535"/>
    </source>
</evidence>
<protein>
    <recommendedName>
        <fullName evidence="1">Glycosyltransferase 2-like domain-containing protein</fullName>
    </recommendedName>
</protein>
<name>A0A1F4Z7V1_9BACT</name>
<gene>
    <name evidence="2" type="ORF">A3E17_00180</name>
</gene>
<dbReference type="Gene3D" id="3.90.550.10">
    <property type="entry name" value="Spore Coat Polysaccharide Biosynthesis Protein SpsA, Chain A"/>
    <property type="match status" value="1"/>
</dbReference>
<evidence type="ECO:0000313" key="3">
    <source>
        <dbReference type="Proteomes" id="UP000178993"/>
    </source>
</evidence>
<dbReference type="PANTHER" id="PTHR43630:SF2">
    <property type="entry name" value="GLYCOSYLTRANSFERASE"/>
    <property type="match status" value="1"/>
</dbReference>
<accession>A0A1F4Z7V1</accession>
<proteinExistence type="predicted"/>
<dbReference type="InterPro" id="IPR029044">
    <property type="entry name" value="Nucleotide-diphossugar_trans"/>
</dbReference>
<dbReference type="PANTHER" id="PTHR43630">
    <property type="entry name" value="POLY-BETA-1,6-N-ACETYL-D-GLUCOSAMINE SYNTHASE"/>
    <property type="match status" value="1"/>
</dbReference>
<dbReference type="CDD" id="cd02511">
    <property type="entry name" value="Beta4Glucosyltransferase"/>
    <property type="match status" value="1"/>
</dbReference>
<feature type="domain" description="Glycosyltransferase 2-like" evidence="1">
    <location>
        <begin position="3"/>
        <end position="105"/>
    </location>
</feature>
<dbReference type="AlphaFoldDB" id="A0A1F4Z7V1"/>
<dbReference type="EMBL" id="MEXL01000027">
    <property type="protein sequence ID" value="OGD02429.1"/>
    <property type="molecule type" value="Genomic_DNA"/>
</dbReference>